<dbReference type="PROSITE" id="PS51671">
    <property type="entry name" value="ACT"/>
    <property type="match status" value="1"/>
</dbReference>
<dbReference type="SUPFAM" id="SSF54631">
    <property type="entry name" value="CBS-domain pair"/>
    <property type="match status" value="1"/>
</dbReference>
<dbReference type="RefSeq" id="WP_092154128.1">
    <property type="nucleotide sequence ID" value="NZ_FNBX01000011.1"/>
</dbReference>
<gene>
    <name evidence="5" type="ORF">SAMN05192586_11189</name>
</gene>
<sequence length="229" mass="25355">MLILDWMKPHVVTVSPETTLLQCKKLLRDHHINRLPVVDKDKVVVGLISSSDLKAYSPLHTTGYEILEAMDIIAETKAKDVMVVAPTTIYYGNTVEQAAKLMFDKHVACLPVVNEEDKLVGILTGWDVFHALLTISGAEQPGEEAGFVVPNQPGTIRALLDVLKANGMSVISVLSATVENGMRQVKIRFRSPNPAALDATIESFKKLDGLRYWLRDGKLHMTNEERPKA</sequence>
<evidence type="ECO:0000259" key="3">
    <source>
        <dbReference type="PROSITE" id="PS51371"/>
    </source>
</evidence>
<name>A0A1G7NH71_9BACT</name>
<organism evidence="5 6">
    <name type="scientific">Desulfovibrio legallii</name>
    <dbReference type="NCBI Taxonomy" id="571438"/>
    <lineage>
        <taxon>Bacteria</taxon>
        <taxon>Pseudomonadati</taxon>
        <taxon>Thermodesulfobacteriota</taxon>
        <taxon>Desulfovibrionia</taxon>
        <taxon>Desulfovibrionales</taxon>
        <taxon>Desulfovibrionaceae</taxon>
        <taxon>Desulfovibrio</taxon>
    </lineage>
</organism>
<dbReference type="InterPro" id="IPR051257">
    <property type="entry name" value="Diverse_CBS-Domain"/>
</dbReference>
<dbReference type="CDD" id="cd04584">
    <property type="entry name" value="CBS_pair_AcuB_like"/>
    <property type="match status" value="1"/>
</dbReference>
<dbReference type="Proteomes" id="UP000199355">
    <property type="component" value="Unassembled WGS sequence"/>
</dbReference>
<feature type="domain" description="CBS" evidence="3">
    <location>
        <begin position="82"/>
        <end position="140"/>
    </location>
</feature>
<feature type="domain" description="ACT" evidence="4">
    <location>
        <begin position="144"/>
        <end position="218"/>
    </location>
</feature>
<keyword evidence="1 2" id="KW-0129">CBS domain</keyword>
<keyword evidence="6" id="KW-1185">Reference proteome</keyword>
<evidence type="ECO:0000313" key="5">
    <source>
        <dbReference type="EMBL" id="SDF73277.1"/>
    </source>
</evidence>
<evidence type="ECO:0000256" key="2">
    <source>
        <dbReference type="PROSITE-ProRule" id="PRU00703"/>
    </source>
</evidence>
<evidence type="ECO:0000259" key="4">
    <source>
        <dbReference type="PROSITE" id="PS51671"/>
    </source>
</evidence>
<dbReference type="Gene3D" id="3.10.580.10">
    <property type="entry name" value="CBS-domain"/>
    <property type="match status" value="1"/>
</dbReference>
<dbReference type="STRING" id="571438.SAMN05192586_11189"/>
<proteinExistence type="predicted"/>
<feature type="domain" description="CBS" evidence="3">
    <location>
        <begin position="7"/>
        <end position="66"/>
    </location>
</feature>
<dbReference type="PANTHER" id="PTHR43080">
    <property type="entry name" value="CBS DOMAIN-CONTAINING PROTEIN CBSX3, MITOCHONDRIAL"/>
    <property type="match status" value="1"/>
</dbReference>
<reference evidence="6" key="1">
    <citation type="submission" date="2016-10" db="EMBL/GenBank/DDBJ databases">
        <authorList>
            <person name="Varghese N."/>
            <person name="Submissions S."/>
        </authorList>
    </citation>
    <scope>NUCLEOTIDE SEQUENCE [LARGE SCALE GENOMIC DNA]</scope>
    <source>
        <strain evidence="6">KHC7</strain>
    </source>
</reference>
<evidence type="ECO:0000256" key="1">
    <source>
        <dbReference type="ARBA" id="ARBA00023122"/>
    </source>
</evidence>
<dbReference type="EMBL" id="FNBX01000011">
    <property type="protein sequence ID" value="SDF73277.1"/>
    <property type="molecule type" value="Genomic_DNA"/>
</dbReference>
<dbReference type="OrthoDB" id="9802114at2"/>
<protein>
    <submittedName>
        <fullName evidence="5">Acetoin utilization protein AcuB</fullName>
    </submittedName>
</protein>
<dbReference type="InterPro" id="IPR046342">
    <property type="entry name" value="CBS_dom_sf"/>
</dbReference>
<dbReference type="InterPro" id="IPR002912">
    <property type="entry name" value="ACT_dom"/>
</dbReference>
<evidence type="ECO:0000313" key="6">
    <source>
        <dbReference type="Proteomes" id="UP000199355"/>
    </source>
</evidence>
<dbReference type="PROSITE" id="PS51371">
    <property type="entry name" value="CBS"/>
    <property type="match status" value="2"/>
</dbReference>
<dbReference type="AlphaFoldDB" id="A0A1G7NH71"/>
<dbReference type="InterPro" id="IPR000644">
    <property type="entry name" value="CBS_dom"/>
</dbReference>
<accession>A0A1G7NH71</accession>
<dbReference type="PANTHER" id="PTHR43080:SF2">
    <property type="entry name" value="CBS DOMAIN-CONTAINING PROTEIN"/>
    <property type="match status" value="1"/>
</dbReference>
<dbReference type="Pfam" id="PF00571">
    <property type="entry name" value="CBS"/>
    <property type="match status" value="2"/>
</dbReference>
<dbReference type="SMART" id="SM00116">
    <property type="entry name" value="CBS"/>
    <property type="match status" value="2"/>
</dbReference>